<evidence type="ECO:0000313" key="2">
    <source>
        <dbReference type="WBParaSite" id="PEQ_0000446601-mRNA-1"/>
    </source>
</evidence>
<accession>A0A914RCQ2</accession>
<organism evidence="1 2">
    <name type="scientific">Parascaris equorum</name>
    <name type="common">Equine roundworm</name>
    <dbReference type="NCBI Taxonomy" id="6256"/>
    <lineage>
        <taxon>Eukaryota</taxon>
        <taxon>Metazoa</taxon>
        <taxon>Ecdysozoa</taxon>
        <taxon>Nematoda</taxon>
        <taxon>Chromadorea</taxon>
        <taxon>Rhabditida</taxon>
        <taxon>Spirurina</taxon>
        <taxon>Ascaridomorpha</taxon>
        <taxon>Ascaridoidea</taxon>
        <taxon>Ascarididae</taxon>
        <taxon>Parascaris</taxon>
    </lineage>
</organism>
<reference evidence="2" key="1">
    <citation type="submission" date="2022-11" db="UniProtKB">
        <authorList>
            <consortium name="WormBaseParasite"/>
        </authorList>
    </citation>
    <scope>IDENTIFICATION</scope>
</reference>
<dbReference type="Proteomes" id="UP000887564">
    <property type="component" value="Unplaced"/>
</dbReference>
<proteinExistence type="predicted"/>
<dbReference type="AlphaFoldDB" id="A0A914RCQ2"/>
<sequence>MRIDFEGIGDCHAFHCEIFVLQWYGQILRHNLQQMRFCISSRSAGHLLDVFHIWDDYDEGRTAAGTAFHLRLRHD</sequence>
<name>A0A914RCQ2_PAREQ</name>
<protein>
    <submittedName>
        <fullName evidence="2">Uncharacterized protein</fullName>
    </submittedName>
</protein>
<dbReference type="WBParaSite" id="PEQ_0000446601-mRNA-1">
    <property type="protein sequence ID" value="PEQ_0000446601-mRNA-1"/>
    <property type="gene ID" value="PEQ_0000446601"/>
</dbReference>
<keyword evidence="1" id="KW-1185">Reference proteome</keyword>
<evidence type="ECO:0000313" key="1">
    <source>
        <dbReference type="Proteomes" id="UP000887564"/>
    </source>
</evidence>